<proteinExistence type="predicted"/>
<dbReference type="EMBL" id="LR796196">
    <property type="protein sequence ID" value="CAB4126463.1"/>
    <property type="molecule type" value="Genomic_DNA"/>
</dbReference>
<name>A0A6J5KZU3_9CAUD</name>
<accession>A0A6J5KZU3</accession>
<evidence type="ECO:0000313" key="1">
    <source>
        <dbReference type="EMBL" id="CAB4126463.1"/>
    </source>
</evidence>
<sequence>MSYDILKADVLLIHDQKHAVIGQRGERIHLHWEHSDDKIASAYLTADAMVIEFLSSGVLVQGKILYNKVKTA</sequence>
<protein>
    <submittedName>
        <fullName evidence="1">Uncharacterized protein</fullName>
    </submittedName>
</protein>
<gene>
    <name evidence="1" type="ORF">UFOVP74_17</name>
</gene>
<organism evidence="1">
    <name type="scientific">uncultured Caudovirales phage</name>
    <dbReference type="NCBI Taxonomy" id="2100421"/>
    <lineage>
        <taxon>Viruses</taxon>
        <taxon>Duplodnaviria</taxon>
        <taxon>Heunggongvirae</taxon>
        <taxon>Uroviricota</taxon>
        <taxon>Caudoviricetes</taxon>
        <taxon>Peduoviridae</taxon>
        <taxon>Maltschvirus</taxon>
        <taxon>Maltschvirus maltsch</taxon>
    </lineage>
</organism>
<reference evidence="1" key="1">
    <citation type="submission" date="2020-04" db="EMBL/GenBank/DDBJ databases">
        <authorList>
            <person name="Chiriac C."/>
            <person name="Salcher M."/>
            <person name="Ghai R."/>
            <person name="Kavagutti S V."/>
        </authorList>
    </citation>
    <scope>NUCLEOTIDE SEQUENCE</scope>
</reference>